<organism evidence="2 3">
    <name type="scientific">Bradyrhizobium guangzhouense</name>
    <dbReference type="NCBI Taxonomy" id="1325095"/>
    <lineage>
        <taxon>Bacteria</taxon>
        <taxon>Pseudomonadati</taxon>
        <taxon>Pseudomonadota</taxon>
        <taxon>Alphaproteobacteria</taxon>
        <taxon>Hyphomicrobiales</taxon>
        <taxon>Nitrobacteraceae</taxon>
        <taxon>Bradyrhizobium</taxon>
    </lineage>
</organism>
<dbReference type="InterPro" id="IPR010699">
    <property type="entry name" value="DUF1275"/>
</dbReference>
<keyword evidence="1" id="KW-0812">Transmembrane</keyword>
<keyword evidence="3" id="KW-1185">Reference proteome</keyword>
<reference evidence="2 3" key="1">
    <citation type="submission" date="2018-10" db="EMBL/GenBank/DDBJ databases">
        <title>Bradyrhizobium sp. nov., effective nodules isolated from peanut in China.</title>
        <authorList>
            <person name="Li Y."/>
        </authorList>
    </citation>
    <scope>NUCLEOTIDE SEQUENCE [LARGE SCALE GENOMIC DNA]</scope>
    <source>
        <strain evidence="2 3">CCBAU 53426</strain>
    </source>
</reference>
<feature type="transmembrane region" description="Helical" evidence="1">
    <location>
        <begin position="140"/>
        <end position="158"/>
    </location>
</feature>
<dbReference type="PANTHER" id="PTHR37314:SF5">
    <property type="entry name" value="SLR0142 PROTEIN"/>
    <property type="match status" value="1"/>
</dbReference>
<evidence type="ECO:0000313" key="3">
    <source>
        <dbReference type="Proteomes" id="UP000290401"/>
    </source>
</evidence>
<accession>A0ABY0E4B3</accession>
<feature type="transmembrane region" description="Helical" evidence="1">
    <location>
        <begin position="207"/>
        <end position="225"/>
    </location>
</feature>
<comment type="caution">
    <text evidence="2">The sequence shown here is derived from an EMBL/GenBank/DDBJ whole genome shotgun (WGS) entry which is preliminary data.</text>
</comment>
<feature type="transmembrane region" description="Helical" evidence="1">
    <location>
        <begin position="109"/>
        <end position="128"/>
    </location>
</feature>
<dbReference type="Proteomes" id="UP000290401">
    <property type="component" value="Unassembled WGS sequence"/>
</dbReference>
<dbReference type="EMBL" id="RDQZ01000015">
    <property type="protein sequence ID" value="RXH11810.1"/>
    <property type="molecule type" value="Genomic_DNA"/>
</dbReference>
<feature type="transmembrane region" description="Helical" evidence="1">
    <location>
        <begin position="74"/>
        <end position="97"/>
    </location>
</feature>
<evidence type="ECO:0000256" key="1">
    <source>
        <dbReference type="SAM" id="Phobius"/>
    </source>
</evidence>
<evidence type="ECO:0000313" key="2">
    <source>
        <dbReference type="EMBL" id="RXH11810.1"/>
    </source>
</evidence>
<keyword evidence="1" id="KW-0472">Membrane</keyword>
<dbReference type="RefSeq" id="WP_128958438.1">
    <property type="nucleotide sequence ID" value="NZ_RDQZ01000015.1"/>
</dbReference>
<dbReference type="Pfam" id="PF06912">
    <property type="entry name" value="DUF1275"/>
    <property type="match status" value="1"/>
</dbReference>
<name>A0ABY0E4B3_9BRAD</name>
<keyword evidence="1" id="KW-1133">Transmembrane helix</keyword>
<protein>
    <submittedName>
        <fullName evidence="2">DUF1275 domain-containing protein</fullName>
    </submittedName>
</protein>
<gene>
    <name evidence="2" type="ORF">EAS56_19355</name>
</gene>
<proteinExistence type="predicted"/>
<sequence>MSLLTQDSPLPQRGLDSADEAAELSRLEARLPPLLSLIAGMVDFTGFFTLGHIFTAHVTGNIVLATVVAIDGGAFRWAQVSAIPVFVIALATVWLIAQASGRHGSSLARLLLQVQFLVLLALLIFSVITKPSAGPSGLNANAAATMAMSAMACQYALLRLALPGAISTAVMTGNLTNAVLSTMDLLAPCNRLLPRDSTQLNHSLHRLLGFILGCVIAAGAVSLMSDWAWSLPAALAAIAMAVH</sequence>
<dbReference type="PANTHER" id="PTHR37314">
    <property type="entry name" value="SLR0142 PROTEIN"/>
    <property type="match status" value="1"/>
</dbReference>